<name>A0AAN7RMS4_TRANT</name>
<feature type="signal peptide" evidence="1">
    <location>
        <begin position="1"/>
        <end position="30"/>
    </location>
</feature>
<keyword evidence="3" id="KW-1185">Reference proteome</keyword>
<dbReference type="Proteomes" id="UP001346149">
    <property type="component" value="Unassembled WGS sequence"/>
</dbReference>
<dbReference type="EMBL" id="JAXQNO010000002">
    <property type="protein sequence ID" value="KAK4802113.1"/>
    <property type="molecule type" value="Genomic_DNA"/>
</dbReference>
<keyword evidence="1" id="KW-0732">Signal</keyword>
<dbReference type="AlphaFoldDB" id="A0AAN7RMS4"/>
<evidence type="ECO:0000313" key="3">
    <source>
        <dbReference type="Proteomes" id="UP001346149"/>
    </source>
</evidence>
<evidence type="ECO:0000256" key="1">
    <source>
        <dbReference type="SAM" id="SignalP"/>
    </source>
</evidence>
<evidence type="ECO:0000313" key="2">
    <source>
        <dbReference type="EMBL" id="KAK4802113.1"/>
    </source>
</evidence>
<comment type="caution">
    <text evidence="2">The sequence shown here is derived from an EMBL/GenBank/DDBJ whole genome shotgun (WGS) entry which is preliminary data.</text>
</comment>
<sequence length="106" mass="12116">MERNQQQRNSCRIWPQLLLLSVSLSPKSLTSYAESASLNSEPMTDTLLVYKKGNRAFALSPSRTTELQLQTDVRKLMNVLAGNSLMRFDHTLSHDVSFDGIYIYYL</sequence>
<accession>A0AAN7RMS4</accession>
<organism evidence="2 3">
    <name type="scientific">Trapa natans</name>
    <name type="common">Water chestnut</name>
    <dbReference type="NCBI Taxonomy" id="22666"/>
    <lineage>
        <taxon>Eukaryota</taxon>
        <taxon>Viridiplantae</taxon>
        <taxon>Streptophyta</taxon>
        <taxon>Embryophyta</taxon>
        <taxon>Tracheophyta</taxon>
        <taxon>Spermatophyta</taxon>
        <taxon>Magnoliopsida</taxon>
        <taxon>eudicotyledons</taxon>
        <taxon>Gunneridae</taxon>
        <taxon>Pentapetalae</taxon>
        <taxon>rosids</taxon>
        <taxon>malvids</taxon>
        <taxon>Myrtales</taxon>
        <taxon>Lythraceae</taxon>
        <taxon>Trapa</taxon>
    </lineage>
</organism>
<proteinExistence type="predicted"/>
<reference evidence="2 3" key="1">
    <citation type="journal article" date="2023" name="Hortic Res">
        <title>Pangenome of water caltrop reveals structural variations and asymmetric subgenome divergence after allopolyploidization.</title>
        <authorList>
            <person name="Zhang X."/>
            <person name="Chen Y."/>
            <person name="Wang L."/>
            <person name="Yuan Y."/>
            <person name="Fang M."/>
            <person name="Shi L."/>
            <person name="Lu R."/>
            <person name="Comes H.P."/>
            <person name="Ma Y."/>
            <person name="Chen Y."/>
            <person name="Huang G."/>
            <person name="Zhou Y."/>
            <person name="Zheng Z."/>
            <person name="Qiu Y."/>
        </authorList>
    </citation>
    <scope>NUCLEOTIDE SEQUENCE [LARGE SCALE GENOMIC DNA]</scope>
    <source>
        <strain evidence="2">F231</strain>
    </source>
</reference>
<gene>
    <name evidence="2" type="ORF">SAY86_000316</name>
</gene>
<protein>
    <submittedName>
        <fullName evidence="2">Uncharacterized protein</fullName>
    </submittedName>
</protein>
<feature type="chain" id="PRO_5042939892" evidence="1">
    <location>
        <begin position="31"/>
        <end position="106"/>
    </location>
</feature>